<dbReference type="SUPFAM" id="SSF51261">
    <property type="entry name" value="Duplicated hybrid motif"/>
    <property type="match status" value="1"/>
</dbReference>
<reference evidence="2 3" key="1">
    <citation type="journal article" date="2020" name="Microorganisms">
        <title>Osmotic Adaptation and Compatible Solute Biosynthesis of Phototrophic Bacteria as Revealed from Genome Analyses.</title>
        <authorList>
            <person name="Imhoff J.F."/>
            <person name="Rahn T."/>
            <person name="Kunzel S."/>
            <person name="Keller A."/>
            <person name="Neulinger S.C."/>
        </authorList>
    </citation>
    <scope>NUCLEOTIDE SEQUENCE [LARGE SCALE GENOMIC DNA]</scope>
    <source>
        <strain evidence="2 3">DSM 15382</strain>
    </source>
</reference>
<dbReference type="Pfam" id="PF01551">
    <property type="entry name" value="Peptidase_M23"/>
    <property type="match status" value="1"/>
</dbReference>
<dbReference type="PANTHER" id="PTHR21666:SF285">
    <property type="entry name" value="M23 FAMILY METALLOPEPTIDASE"/>
    <property type="match status" value="1"/>
</dbReference>
<gene>
    <name evidence="2" type="ORF">CKO45_21830</name>
</gene>
<dbReference type="CDD" id="cd12797">
    <property type="entry name" value="M23_peptidase"/>
    <property type="match status" value="1"/>
</dbReference>
<dbReference type="InterPro" id="IPR016047">
    <property type="entry name" value="M23ase_b-sheet_dom"/>
</dbReference>
<dbReference type="PANTHER" id="PTHR21666">
    <property type="entry name" value="PEPTIDASE-RELATED"/>
    <property type="match status" value="1"/>
</dbReference>
<evidence type="ECO:0000259" key="1">
    <source>
        <dbReference type="Pfam" id="PF01551"/>
    </source>
</evidence>
<dbReference type="InterPro" id="IPR011055">
    <property type="entry name" value="Dup_hybrid_motif"/>
</dbReference>
<evidence type="ECO:0000313" key="3">
    <source>
        <dbReference type="Proteomes" id="UP000697995"/>
    </source>
</evidence>
<keyword evidence="3" id="KW-1185">Reference proteome</keyword>
<dbReference type="EMBL" id="NRSG01000220">
    <property type="protein sequence ID" value="MBK1660863.1"/>
    <property type="molecule type" value="Genomic_DNA"/>
</dbReference>
<accession>A0ABS1D203</accession>
<dbReference type="InterPro" id="IPR050570">
    <property type="entry name" value="Cell_wall_metabolism_enzyme"/>
</dbReference>
<dbReference type="Gene3D" id="2.70.70.10">
    <property type="entry name" value="Glucose Permease (Domain IIA)"/>
    <property type="match status" value="1"/>
</dbReference>
<feature type="domain" description="M23ase beta-sheet core" evidence="1">
    <location>
        <begin position="180"/>
        <end position="267"/>
    </location>
</feature>
<dbReference type="Proteomes" id="UP000697995">
    <property type="component" value="Unassembled WGS sequence"/>
</dbReference>
<evidence type="ECO:0000313" key="2">
    <source>
        <dbReference type="EMBL" id="MBK1660863.1"/>
    </source>
</evidence>
<sequence length="283" mass="29929">MSTATTQTPRKRWGFGGVHSPVFLRRNLLAFLVAVPARAASHAQGALVTGRVAPGTRLALDGRPLRVGPGGEYAFGFGRDHGPEAVLTVTPPGAAPQAQRLAVAKRDWPVQRITGLPPAQVTPDADALRRITAERERLAAARATDSALTHFAEGFVLPARGRISGVFGSQRILNGEPRQPHYGFDIAAPTGTPLQAACAGTVTLAAEFFFFGRLIVLDHGHGVNTLYAHCSAVDVVEGQRVQAGQRIGAIGATGRVTGPHLHFGLSWFTTWLDAQPVLPPVEG</sequence>
<protein>
    <submittedName>
        <fullName evidence="2">Peptidase M23</fullName>
    </submittedName>
</protein>
<proteinExistence type="predicted"/>
<name>A0ABS1D203_9PROT</name>
<organism evidence="2 3">
    <name type="scientific">Paracraurococcus ruber</name>
    <dbReference type="NCBI Taxonomy" id="77675"/>
    <lineage>
        <taxon>Bacteria</taxon>
        <taxon>Pseudomonadati</taxon>
        <taxon>Pseudomonadota</taxon>
        <taxon>Alphaproteobacteria</taxon>
        <taxon>Acetobacterales</taxon>
        <taxon>Roseomonadaceae</taxon>
        <taxon>Paracraurococcus</taxon>
    </lineage>
</organism>
<comment type="caution">
    <text evidence="2">The sequence shown here is derived from an EMBL/GenBank/DDBJ whole genome shotgun (WGS) entry which is preliminary data.</text>
</comment>